<dbReference type="PANTHER" id="PTHR43390:SF1">
    <property type="entry name" value="CHLOROPLAST PROCESSING PEPTIDASE"/>
    <property type="match status" value="1"/>
</dbReference>
<feature type="active site" evidence="7">
    <location>
        <position position="87"/>
    </location>
</feature>
<dbReference type="CDD" id="cd06530">
    <property type="entry name" value="S26_SPase_I"/>
    <property type="match status" value="1"/>
</dbReference>
<dbReference type="PROSITE" id="PS00501">
    <property type="entry name" value="SPASE_I_1"/>
    <property type="match status" value="1"/>
</dbReference>
<keyword evidence="8" id="KW-0812">Transmembrane</keyword>
<protein>
    <recommendedName>
        <fullName evidence="4 8">Signal peptidase I</fullName>
        <ecNumber evidence="4 8">3.4.21.89</ecNumber>
    </recommendedName>
</protein>
<dbReference type="Gene3D" id="2.10.109.10">
    <property type="entry name" value="Umud Fragment, subunit A"/>
    <property type="match status" value="1"/>
</dbReference>
<evidence type="ECO:0000313" key="12">
    <source>
        <dbReference type="Proteomes" id="UP000199068"/>
    </source>
</evidence>
<comment type="catalytic activity">
    <reaction evidence="1 8">
        <text>Cleavage of hydrophobic, N-terminal signal or leader sequences from secreted and periplasmic proteins.</text>
        <dbReference type="EC" id="3.4.21.89"/>
    </reaction>
</comment>
<feature type="transmembrane region" description="Helical" evidence="8">
    <location>
        <begin position="12"/>
        <end position="35"/>
    </location>
</feature>
<name>A0A1G9KJ66_9FIRM</name>
<feature type="domain" description="Peptidase S26" evidence="10">
    <location>
        <begin position="10"/>
        <end position="168"/>
    </location>
</feature>
<evidence type="ECO:0000256" key="3">
    <source>
        <dbReference type="ARBA" id="ARBA00009370"/>
    </source>
</evidence>
<evidence type="ECO:0000256" key="8">
    <source>
        <dbReference type="RuleBase" id="RU003993"/>
    </source>
</evidence>
<dbReference type="EC" id="3.4.21.89" evidence="4 8"/>
<dbReference type="InterPro" id="IPR036286">
    <property type="entry name" value="LexA/Signal_pep-like_sf"/>
</dbReference>
<evidence type="ECO:0000256" key="1">
    <source>
        <dbReference type="ARBA" id="ARBA00000677"/>
    </source>
</evidence>
<dbReference type="GO" id="GO:0006465">
    <property type="term" value="P:signal peptide processing"/>
    <property type="evidence" value="ECO:0007669"/>
    <property type="project" value="InterPro"/>
</dbReference>
<dbReference type="GO" id="GO:0009003">
    <property type="term" value="F:signal peptidase activity"/>
    <property type="evidence" value="ECO:0007669"/>
    <property type="project" value="UniProtKB-EC"/>
</dbReference>
<evidence type="ECO:0000256" key="4">
    <source>
        <dbReference type="ARBA" id="ARBA00013208"/>
    </source>
</evidence>
<evidence type="ECO:0000256" key="7">
    <source>
        <dbReference type="PIRSR" id="PIRSR600223-1"/>
    </source>
</evidence>
<dbReference type="InterPro" id="IPR019533">
    <property type="entry name" value="Peptidase_S26"/>
</dbReference>
<feature type="active site" evidence="7">
    <location>
        <position position="39"/>
    </location>
</feature>
<dbReference type="InterPro" id="IPR019756">
    <property type="entry name" value="Pept_S26A_signal_pept_1_Ser-AS"/>
</dbReference>
<dbReference type="Proteomes" id="UP000199068">
    <property type="component" value="Unassembled WGS sequence"/>
</dbReference>
<dbReference type="SUPFAM" id="SSF51306">
    <property type="entry name" value="LexA/Signal peptidase"/>
    <property type="match status" value="1"/>
</dbReference>
<dbReference type="AlphaFoldDB" id="A0A1G9KJ66"/>
<comment type="similarity">
    <text evidence="3 9">Belongs to the peptidase S26 family.</text>
</comment>
<dbReference type="NCBIfam" id="TIGR02227">
    <property type="entry name" value="sigpep_I_bact"/>
    <property type="match status" value="1"/>
</dbReference>
<sequence length="178" mass="19889">MSSKLKKEIFEWVKTIAVALVLAGIITSVVAPTIVSGESMYPTLKDKDYLFVNKLSYKTKDPKRGDIIVFKTDLVDYESGKKKDLVKRVIALPGEHLVIKDNQVIIDGKVLKEDYIHDAYTDGDIDIIVPENHIFAMGDNRPNSGDSRQVNLGPINEDEIIGKVVVRLYPFNTIGTVK</sequence>
<evidence type="ECO:0000256" key="6">
    <source>
        <dbReference type="ARBA" id="ARBA00022801"/>
    </source>
</evidence>
<keyword evidence="8" id="KW-0472">Membrane</keyword>
<dbReference type="STRING" id="1121325.SAMN04515677_102170"/>
<evidence type="ECO:0000259" key="10">
    <source>
        <dbReference type="Pfam" id="PF10502"/>
    </source>
</evidence>
<dbReference type="Pfam" id="PF10502">
    <property type="entry name" value="Peptidase_S26"/>
    <property type="match status" value="1"/>
</dbReference>
<dbReference type="PROSITE" id="PS00760">
    <property type="entry name" value="SPASE_I_2"/>
    <property type="match status" value="1"/>
</dbReference>
<keyword evidence="5 8" id="KW-0645">Protease</keyword>
<evidence type="ECO:0000256" key="2">
    <source>
        <dbReference type="ARBA" id="ARBA00004401"/>
    </source>
</evidence>
<keyword evidence="6 8" id="KW-0378">Hydrolase</keyword>
<evidence type="ECO:0000256" key="5">
    <source>
        <dbReference type="ARBA" id="ARBA00022670"/>
    </source>
</evidence>
<dbReference type="InterPro" id="IPR000223">
    <property type="entry name" value="Pept_S26A_signal_pept_1"/>
</dbReference>
<keyword evidence="12" id="KW-1185">Reference proteome</keyword>
<keyword evidence="8" id="KW-1133">Transmembrane helix</keyword>
<organism evidence="11 12">
    <name type="scientific">Romboutsia lituseburensis DSM 797</name>
    <dbReference type="NCBI Taxonomy" id="1121325"/>
    <lineage>
        <taxon>Bacteria</taxon>
        <taxon>Bacillati</taxon>
        <taxon>Bacillota</taxon>
        <taxon>Clostridia</taxon>
        <taxon>Peptostreptococcales</taxon>
        <taxon>Peptostreptococcaceae</taxon>
        <taxon>Romboutsia</taxon>
    </lineage>
</organism>
<reference evidence="11 12" key="1">
    <citation type="submission" date="2016-10" db="EMBL/GenBank/DDBJ databases">
        <authorList>
            <person name="de Groot N.N."/>
        </authorList>
    </citation>
    <scope>NUCLEOTIDE SEQUENCE [LARGE SCALE GENOMIC DNA]</scope>
    <source>
        <strain evidence="11 12">DSM 797</strain>
    </source>
</reference>
<dbReference type="GO" id="GO:0005886">
    <property type="term" value="C:plasma membrane"/>
    <property type="evidence" value="ECO:0007669"/>
    <property type="project" value="UniProtKB-SubCell"/>
</dbReference>
<evidence type="ECO:0000256" key="9">
    <source>
        <dbReference type="RuleBase" id="RU362042"/>
    </source>
</evidence>
<accession>A0A1G9KJ66</accession>
<proteinExistence type="inferred from homology"/>
<dbReference type="RefSeq" id="WP_092723160.1">
    <property type="nucleotide sequence ID" value="NZ_FNGW01000002.1"/>
</dbReference>
<gene>
    <name evidence="11" type="ORF">SAMN04515677_102170</name>
</gene>
<dbReference type="EMBL" id="FNGW01000002">
    <property type="protein sequence ID" value="SDL49828.1"/>
    <property type="molecule type" value="Genomic_DNA"/>
</dbReference>
<dbReference type="InterPro" id="IPR019757">
    <property type="entry name" value="Pept_S26A_signal_pept_1_Lys-AS"/>
</dbReference>
<dbReference type="PRINTS" id="PR00727">
    <property type="entry name" value="LEADERPTASE"/>
</dbReference>
<dbReference type="GO" id="GO:0004252">
    <property type="term" value="F:serine-type endopeptidase activity"/>
    <property type="evidence" value="ECO:0007669"/>
    <property type="project" value="InterPro"/>
</dbReference>
<comment type="subcellular location">
    <subcellularLocation>
        <location evidence="2">Cell membrane</location>
        <topology evidence="2">Single-pass type II membrane protein</topology>
    </subcellularLocation>
    <subcellularLocation>
        <location evidence="9">Membrane</location>
        <topology evidence="9">Single-pass type II membrane protein</topology>
    </subcellularLocation>
</comment>
<evidence type="ECO:0000313" key="11">
    <source>
        <dbReference type="EMBL" id="SDL49828.1"/>
    </source>
</evidence>
<dbReference type="PANTHER" id="PTHR43390">
    <property type="entry name" value="SIGNAL PEPTIDASE I"/>
    <property type="match status" value="1"/>
</dbReference>